<dbReference type="RefSeq" id="WP_021225582.1">
    <property type="nucleotide sequence ID" value="NZ_ATDP01000078.1"/>
</dbReference>
<gene>
    <name evidence="1" type="ORF">RLDS_08910</name>
</gene>
<dbReference type="InterPro" id="IPR036388">
    <property type="entry name" value="WH-like_DNA-bd_sf"/>
</dbReference>
<evidence type="ECO:0008006" key="3">
    <source>
        <dbReference type="Google" id="ProtNLM"/>
    </source>
</evidence>
<dbReference type="Proteomes" id="UP000015531">
    <property type="component" value="Unassembled WGS sequence"/>
</dbReference>
<dbReference type="OrthoDB" id="200074at2"/>
<dbReference type="PANTHER" id="PTHR34849:SF3">
    <property type="entry name" value="SSR2962 PROTEIN"/>
    <property type="match status" value="1"/>
</dbReference>
<dbReference type="InterPro" id="IPR009057">
    <property type="entry name" value="Homeodomain-like_sf"/>
</dbReference>
<dbReference type="PATRIC" id="fig|1331060.3.peg.1698"/>
<comment type="caution">
    <text evidence="1">The sequence shown here is derived from an EMBL/GenBank/DDBJ whole genome shotgun (WGS) entry which is preliminary data.</text>
</comment>
<dbReference type="Gene3D" id="1.10.10.10">
    <property type="entry name" value="Winged helix-like DNA-binding domain superfamily/Winged helix DNA-binding domain"/>
    <property type="match status" value="1"/>
</dbReference>
<sequence length="77" mass="7829">MTLAGFPRITVDPAVCGGRPIVAGTRLRVSDIFEMLAGGVSVDEIVADFPCLSGDDVRAALGYAAAMAGHPVVLAAE</sequence>
<keyword evidence="2" id="KW-1185">Reference proteome</keyword>
<accession>T0J2V6</accession>
<dbReference type="PANTHER" id="PTHR34849">
    <property type="entry name" value="SSL5025 PROTEIN"/>
    <property type="match status" value="1"/>
</dbReference>
<evidence type="ECO:0000313" key="1">
    <source>
        <dbReference type="EMBL" id="EQB16279.1"/>
    </source>
</evidence>
<dbReference type="AlphaFoldDB" id="T0J2V6"/>
<dbReference type="Pfam" id="PF04255">
    <property type="entry name" value="DUF433"/>
    <property type="match status" value="1"/>
</dbReference>
<organism evidence="1 2">
    <name type="scientific">Sphingobium lactosutens DS20</name>
    <dbReference type="NCBI Taxonomy" id="1331060"/>
    <lineage>
        <taxon>Bacteria</taxon>
        <taxon>Pseudomonadati</taxon>
        <taxon>Pseudomonadota</taxon>
        <taxon>Alphaproteobacteria</taxon>
        <taxon>Sphingomonadales</taxon>
        <taxon>Sphingomonadaceae</taxon>
        <taxon>Sphingobium</taxon>
    </lineage>
</organism>
<dbReference type="InterPro" id="IPR007367">
    <property type="entry name" value="DUF433"/>
</dbReference>
<protein>
    <recommendedName>
        <fullName evidence="3">Antitoxin</fullName>
    </recommendedName>
</protein>
<proteinExistence type="predicted"/>
<reference evidence="1 2" key="1">
    <citation type="journal article" date="2013" name="Genome Announc.">
        <title>Draft Genome Sequence of Sphingobium lactosutens Strain DS20T, Isolated from a Hexachlorocyclohexane Dumpsite.</title>
        <authorList>
            <person name="Kumar R."/>
            <person name="Dwivedi V."/>
            <person name="Negi V."/>
            <person name="Khurana J.P."/>
            <person name="Lal R."/>
        </authorList>
    </citation>
    <scope>NUCLEOTIDE SEQUENCE [LARGE SCALE GENOMIC DNA]</scope>
    <source>
        <strain evidence="1 2">DS20</strain>
    </source>
</reference>
<dbReference type="SUPFAM" id="SSF46689">
    <property type="entry name" value="Homeodomain-like"/>
    <property type="match status" value="1"/>
</dbReference>
<dbReference type="eggNOG" id="COG2442">
    <property type="taxonomic scope" value="Bacteria"/>
</dbReference>
<evidence type="ECO:0000313" key="2">
    <source>
        <dbReference type="Proteomes" id="UP000015531"/>
    </source>
</evidence>
<name>T0J2V6_9SPHN</name>
<dbReference type="EMBL" id="ATDP01000078">
    <property type="protein sequence ID" value="EQB16279.1"/>
    <property type="molecule type" value="Genomic_DNA"/>
</dbReference>